<name>A0A386B128_9CHLO</name>
<sequence>MARTNKKFQKRLDLLSTSHFLPLIHQRVLRHGKKKLAHRILQKCLNHIQHQTQQDALLIVEKAIRNTTPSVVIQTRRIGGAVYPIPVELDMARGVPRAIGWILSAAKKRSGNTLSLKLANEFIDASKKIGIAFQKKEEVHKIADANARMVKKKK</sequence>
<dbReference type="GO" id="GO:0005840">
    <property type="term" value="C:ribosome"/>
    <property type="evidence" value="ECO:0007669"/>
    <property type="project" value="UniProtKB-KW"/>
</dbReference>
<evidence type="ECO:0000313" key="5">
    <source>
        <dbReference type="EMBL" id="AYC65395.1"/>
    </source>
</evidence>
<dbReference type="PIRSF" id="PIRSF002122">
    <property type="entry name" value="RPS7p_RPS7a_RPS5e_RPS7o"/>
    <property type="match status" value="1"/>
</dbReference>
<reference evidence="5" key="2">
    <citation type="journal article" date="2019" name="Mol. Phylogenet. Evol.">
        <title>Reassessment of the classification of bryopsidales (chlorophyta) based on chloroplast phylogenomic analyses.</title>
        <authorList>
            <person name="Cremen M.C."/>
            <person name="Leliaert F."/>
            <person name="West J."/>
            <person name="Lam D.W."/>
            <person name="Shimada S."/>
            <person name="Lopez-Bautista J.M."/>
            <person name="Verbruggen H."/>
        </authorList>
    </citation>
    <scope>NUCLEOTIDE SEQUENCE</scope>
</reference>
<comment type="similarity">
    <text evidence="1">Belongs to the universal ribosomal protein uS7 family.</text>
</comment>
<dbReference type="RefSeq" id="YP_009519352.1">
    <property type="nucleotide sequence ID" value="NC_039525.1"/>
</dbReference>
<dbReference type="GeneID" id="38279271"/>
<dbReference type="AlphaFoldDB" id="A0A386B128"/>
<dbReference type="Gene3D" id="1.10.455.10">
    <property type="entry name" value="Ribosomal protein S7 domain"/>
    <property type="match status" value="1"/>
</dbReference>
<dbReference type="GO" id="GO:1990904">
    <property type="term" value="C:ribonucleoprotein complex"/>
    <property type="evidence" value="ECO:0007669"/>
    <property type="project" value="UniProtKB-KW"/>
</dbReference>
<evidence type="ECO:0000256" key="2">
    <source>
        <dbReference type="ARBA" id="ARBA00022980"/>
    </source>
</evidence>
<dbReference type="SUPFAM" id="SSF47973">
    <property type="entry name" value="Ribosomal protein S7"/>
    <property type="match status" value="1"/>
</dbReference>
<dbReference type="Pfam" id="PF00177">
    <property type="entry name" value="Ribosomal_S7"/>
    <property type="match status" value="1"/>
</dbReference>
<protein>
    <submittedName>
        <fullName evidence="5">Ribosomal protein S7</fullName>
    </submittedName>
</protein>
<evidence type="ECO:0000256" key="3">
    <source>
        <dbReference type="ARBA" id="ARBA00023274"/>
    </source>
</evidence>
<dbReference type="PANTHER" id="PTHR11205">
    <property type="entry name" value="RIBOSOMAL PROTEIN S7"/>
    <property type="match status" value="1"/>
</dbReference>
<keyword evidence="5" id="KW-0934">Plastid</keyword>
<proteinExistence type="inferred from homology"/>
<evidence type="ECO:0000259" key="4">
    <source>
        <dbReference type="Pfam" id="PF00177"/>
    </source>
</evidence>
<dbReference type="InterPro" id="IPR023798">
    <property type="entry name" value="Ribosomal_uS7_dom"/>
</dbReference>
<keyword evidence="2 5" id="KW-0689">Ribosomal protein</keyword>
<dbReference type="InterPro" id="IPR036823">
    <property type="entry name" value="Ribosomal_uS7_dom_sf"/>
</dbReference>
<organism evidence="5">
    <name type="scientific">Pseudocodium devriesii</name>
    <dbReference type="NCBI Taxonomy" id="453070"/>
    <lineage>
        <taxon>Eukaryota</taxon>
        <taxon>Viridiplantae</taxon>
        <taxon>Chlorophyta</taxon>
        <taxon>core chlorophytes</taxon>
        <taxon>Ulvophyceae</taxon>
        <taxon>TCBD clade</taxon>
        <taxon>Bryopsidales</taxon>
        <taxon>Halimedineae</taxon>
        <taxon>Halimedaceae</taxon>
        <taxon>Pseudocodieae</taxon>
        <taxon>Pseudocodium</taxon>
    </lineage>
</organism>
<reference evidence="5" key="1">
    <citation type="submission" date="2018-07" db="EMBL/GenBank/DDBJ databases">
        <authorList>
            <person name="Quirk P.G."/>
            <person name="Krulwich T.A."/>
        </authorList>
    </citation>
    <scope>NUCLEOTIDE SEQUENCE</scope>
</reference>
<keyword evidence="3" id="KW-0687">Ribonucleoprotein</keyword>
<geneLocation type="chloroplast" evidence="5"/>
<keyword evidence="5" id="KW-0150">Chloroplast</keyword>
<feature type="domain" description="Small ribosomal subunit protein uS7" evidence="4">
    <location>
        <begin position="24"/>
        <end position="146"/>
    </location>
</feature>
<dbReference type="InterPro" id="IPR000235">
    <property type="entry name" value="Ribosomal_uS7"/>
</dbReference>
<evidence type="ECO:0000256" key="1">
    <source>
        <dbReference type="ARBA" id="ARBA00007151"/>
    </source>
</evidence>
<gene>
    <name evidence="5" type="primary">rps7</name>
</gene>
<accession>A0A386B128</accession>
<dbReference type="EMBL" id="MH591109">
    <property type="protein sequence ID" value="AYC65395.1"/>
    <property type="molecule type" value="Genomic_DNA"/>
</dbReference>
<dbReference type="GO" id="GO:0006412">
    <property type="term" value="P:translation"/>
    <property type="evidence" value="ECO:0007669"/>
    <property type="project" value="InterPro"/>
</dbReference>